<dbReference type="InterPro" id="IPR012910">
    <property type="entry name" value="Plug_dom"/>
</dbReference>
<evidence type="ECO:0000313" key="14">
    <source>
        <dbReference type="EMBL" id="TFW15145.1"/>
    </source>
</evidence>
<feature type="domain" description="TonB-dependent receptor plug" evidence="13">
    <location>
        <begin position="80"/>
        <end position="190"/>
    </location>
</feature>
<dbReference type="Pfam" id="PF07715">
    <property type="entry name" value="Plug"/>
    <property type="match status" value="1"/>
</dbReference>
<keyword evidence="2 8" id="KW-0813">Transport</keyword>
<gene>
    <name evidence="14" type="ORF">EGY25_00710</name>
</gene>
<evidence type="ECO:0000256" key="2">
    <source>
        <dbReference type="ARBA" id="ARBA00022448"/>
    </source>
</evidence>
<evidence type="ECO:0000256" key="4">
    <source>
        <dbReference type="ARBA" id="ARBA00022692"/>
    </source>
</evidence>
<dbReference type="Gene3D" id="2.40.170.20">
    <property type="entry name" value="TonB-dependent receptor, beta-barrel domain"/>
    <property type="match status" value="1"/>
</dbReference>
<dbReference type="AlphaFoldDB" id="A0A4Y9S5L6"/>
<dbReference type="InterPro" id="IPR036942">
    <property type="entry name" value="Beta-barrel_TonB_sf"/>
</dbReference>
<proteinExistence type="inferred from homology"/>
<dbReference type="OrthoDB" id="7051241at2"/>
<evidence type="ECO:0000313" key="15">
    <source>
        <dbReference type="Proteomes" id="UP000298216"/>
    </source>
</evidence>
<dbReference type="Proteomes" id="UP000298216">
    <property type="component" value="Unassembled WGS sequence"/>
</dbReference>
<evidence type="ECO:0000256" key="11">
    <source>
        <dbReference type="SAM" id="SignalP"/>
    </source>
</evidence>
<dbReference type="InterPro" id="IPR000531">
    <property type="entry name" value="Beta-barrel_TonB"/>
</dbReference>
<evidence type="ECO:0000259" key="13">
    <source>
        <dbReference type="Pfam" id="PF07715"/>
    </source>
</evidence>
<keyword evidence="6 8" id="KW-0472">Membrane</keyword>
<evidence type="ECO:0000256" key="6">
    <source>
        <dbReference type="ARBA" id="ARBA00023136"/>
    </source>
</evidence>
<dbReference type="InterPro" id="IPR039426">
    <property type="entry name" value="TonB-dep_rcpt-like"/>
</dbReference>
<organism evidence="14 15">
    <name type="scientific">Brevundimonas intermedia</name>
    <dbReference type="NCBI Taxonomy" id="74315"/>
    <lineage>
        <taxon>Bacteria</taxon>
        <taxon>Pseudomonadati</taxon>
        <taxon>Pseudomonadota</taxon>
        <taxon>Alphaproteobacteria</taxon>
        <taxon>Caulobacterales</taxon>
        <taxon>Caulobacteraceae</taxon>
        <taxon>Brevundimonas</taxon>
    </lineage>
</organism>
<name>A0A4Y9S5L6_9CAUL</name>
<keyword evidence="4 8" id="KW-0812">Transmembrane</keyword>
<dbReference type="GO" id="GO:0009279">
    <property type="term" value="C:cell outer membrane"/>
    <property type="evidence" value="ECO:0007669"/>
    <property type="project" value="UniProtKB-SubCell"/>
</dbReference>
<feature type="domain" description="TonB-dependent receptor-like beta-barrel" evidence="12">
    <location>
        <begin position="402"/>
        <end position="947"/>
    </location>
</feature>
<evidence type="ECO:0000256" key="5">
    <source>
        <dbReference type="ARBA" id="ARBA00023077"/>
    </source>
</evidence>
<dbReference type="Pfam" id="PF00593">
    <property type="entry name" value="TonB_dep_Rec_b-barrel"/>
    <property type="match status" value="1"/>
</dbReference>
<keyword evidence="7 8" id="KW-0998">Cell outer membrane</keyword>
<reference evidence="14 15" key="1">
    <citation type="submission" date="2019-03" db="EMBL/GenBank/DDBJ databases">
        <title>Draft genome of Brevundimonas sp. a heavy metal resistant soil bacteria.</title>
        <authorList>
            <person name="Soto J."/>
        </authorList>
    </citation>
    <scope>NUCLEOTIDE SEQUENCE [LARGE SCALE GENOMIC DNA]</scope>
    <source>
        <strain evidence="14 15">B-10</strain>
    </source>
</reference>
<feature type="region of interest" description="Disordered" evidence="10">
    <location>
        <begin position="34"/>
        <end position="54"/>
    </location>
</feature>
<evidence type="ECO:0000259" key="12">
    <source>
        <dbReference type="Pfam" id="PF00593"/>
    </source>
</evidence>
<evidence type="ECO:0000256" key="8">
    <source>
        <dbReference type="PROSITE-ProRule" id="PRU01360"/>
    </source>
</evidence>
<dbReference type="PROSITE" id="PS52016">
    <property type="entry name" value="TONB_DEPENDENT_REC_3"/>
    <property type="match status" value="1"/>
</dbReference>
<dbReference type="RefSeq" id="WP_135193142.1">
    <property type="nucleotide sequence ID" value="NZ_SPVH01000001.1"/>
</dbReference>
<dbReference type="PANTHER" id="PTHR47234:SF1">
    <property type="entry name" value="TONB-DEPENDENT RECEPTOR"/>
    <property type="match status" value="1"/>
</dbReference>
<evidence type="ECO:0000256" key="7">
    <source>
        <dbReference type="ARBA" id="ARBA00023237"/>
    </source>
</evidence>
<protein>
    <submittedName>
        <fullName evidence="14">TonB-dependent receptor</fullName>
    </submittedName>
</protein>
<dbReference type="Gene3D" id="2.170.130.10">
    <property type="entry name" value="TonB-dependent receptor, plug domain"/>
    <property type="match status" value="1"/>
</dbReference>
<dbReference type="InterPro" id="IPR037066">
    <property type="entry name" value="Plug_dom_sf"/>
</dbReference>
<keyword evidence="15" id="KW-1185">Reference proteome</keyword>
<evidence type="ECO:0000256" key="10">
    <source>
        <dbReference type="SAM" id="MobiDB-lite"/>
    </source>
</evidence>
<dbReference type="PANTHER" id="PTHR47234">
    <property type="match status" value="1"/>
</dbReference>
<evidence type="ECO:0000256" key="9">
    <source>
        <dbReference type="RuleBase" id="RU003357"/>
    </source>
</evidence>
<sequence length="982" mass="105015">MKTIIQSNTSRRARWLTTAAGAVLATTLFGPAAWAQQTPSPQSGEAAQTEEDGDVASVEDIVVTAVGTNISGVKPVGSETVTLSREEILRTGVSNVADAVRTLPQVKNLGDFREGGTQGSYNSQQGNAINLRGLGAQATLTLVDGHRLVATGAASNFTEANQVPLAAVERVEVIADGASALYGSDAVAGVVNYVLRKDFEGVEASLRVTNQTGGVEYSPSFTTGKMWGDLGGMGGGNVLLAYEYTSRDAYLRSENPLLMQDLTRYGGPDNRLNGTTATVSGPANIYVQNADGSQNPTLPRAGAYTYYGLPTGANVGLSASDLLLNRPNLTDSAEYTDYVGEQKKHQLSLFANQQFGRHIEGFLQASYSKRETYSRSLASVNQNVTLSPFLFDAAGNVTATPNPYYISGIPGVAPGANLNVQYSGIKDFGTSNFNNYSETYSITAGFRALLPFDWKMDASYTFGRDEACNYCQTGLNLNPTALQYRINTGDINPLSSTSLSDAQLSTLLGDNIQSSGNGLDDIVVKFNGPLFDLPGGTVRAAFGGERNEAYNYNVNGANRTALNAFEFDTTEATSKLDRTIWSAFGELYVPLIGPEMGVPLVQSLIVDAAVRYDDYSDVGNTTNPKIGVTLDVTDTFSLRGSWGTSFRAPSLPDVNLFAYSSSFGFPSSNSDPRVTNGFLNLPGAGLTLANVGLVLGSNPDLKPEEATNWSFGGDLELGDFTFNATYYNISYTGRIASPDALGAYQAGLYPDYRGFAANIIPINNPTTCSNADLTTSDPLLQQYLGRTLLYGGIPDFCAVNVLIDQRNTNLAATRQDGIDASVFYDRRFGELSVNASLAASWTMSNEQQVVEGQPFEDRLGFYSTPIEWRGRASLGANWREFSGNLFVNYTGGYTNDLAVDSLGSSITPQKVDAWVTADATLAYATEFRAPAGGFVKGLRASLTIQNLTDEDPPIVITSQSVFNGSYSHPYGRTFSAQLTASF</sequence>
<comment type="subcellular location">
    <subcellularLocation>
        <location evidence="1 8">Cell outer membrane</location>
        <topology evidence="1 8">Multi-pass membrane protein</topology>
    </subcellularLocation>
</comment>
<keyword evidence="3 8" id="KW-1134">Transmembrane beta strand</keyword>
<feature type="chain" id="PRO_5021337062" evidence="11">
    <location>
        <begin position="36"/>
        <end position="982"/>
    </location>
</feature>
<keyword evidence="11" id="KW-0732">Signal</keyword>
<accession>A0A4Y9S5L6</accession>
<evidence type="ECO:0000256" key="1">
    <source>
        <dbReference type="ARBA" id="ARBA00004571"/>
    </source>
</evidence>
<dbReference type="SUPFAM" id="SSF56935">
    <property type="entry name" value="Porins"/>
    <property type="match status" value="1"/>
</dbReference>
<keyword evidence="5 9" id="KW-0798">TonB box</keyword>
<evidence type="ECO:0000256" key="3">
    <source>
        <dbReference type="ARBA" id="ARBA00022452"/>
    </source>
</evidence>
<comment type="similarity">
    <text evidence="8 9">Belongs to the TonB-dependent receptor family.</text>
</comment>
<feature type="compositionally biased region" description="Polar residues" evidence="10">
    <location>
        <begin position="35"/>
        <end position="46"/>
    </location>
</feature>
<dbReference type="EMBL" id="SPVH01000001">
    <property type="protein sequence ID" value="TFW15145.1"/>
    <property type="molecule type" value="Genomic_DNA"/>
</dbReference>
<keyword evidence="14" id="KW-0675">Receptor</keyword>
<comment type="caution">
    <text evidence="14">The sequence shown here is derived from an EMBL/GenBank/DDBJ whole genome shotgun (WGS) entry which is preliminary data.</text>
</comment>
<feature type="signal peptide" evidence="11">
    <location>
        <begin position="1"/>
        <end position="35"/>
    </location>
</feature>